<name>K1YB69_9BACT</name>
<dbReference type="GO" id="GO:0003723">
    <property type="term" value="F:RNA binding"/>
    <property type="evidence" value="ECO:0007669"/>
    <property type="project" value="UniProtKB-KW"/>
</dbReference>
<dbReference type="SUPFAM" id="SSF55174">
    <property type="entry name" value="Alpha-L RNA-binding motif"/>
    <property type="match status" value="1"/>
</dbReference>
<dbReference type="EC" id="5.4.99.-" evidence="5"/>
<sequence>MKQFTITSNDANQRLDKFLKKLLPNAALSLIYKLNRKNAVKVNRKREDNEYKIQEWDSIELFVKDEEYATLTVNKVPVPLKSAGTSKQRLDQKDIIHEDGEILIVNKNPGTIVHPGDFKTTDLSLIAQVQDYLGENFSSLTFKPSLIHRIDKDTSGIVMIAKTKPSLDFMLNALQSNKIEKVYLAVCLGTPPETRGVIRRKLRRLENAERENKIIIDDEGGQTAVTHYKVLETGIHGKYSLVECVLETGRMHQIRVHLASIGCPVLGDTTYGNKQENAFAKRMYGVGRQLLHASRISFVHPSKKTPVTYTAKLKEDMAGLLGRN</sequence>
<organism evidence="7">
    <name type="scientific">uncultured bacterium</name>
    <name type="common">gcode 4</name>
    <dbReference type="NCBI Taxonomy" id="1234023"/>
    <lineage>
        <taxon>Bacteria</taxon>
        <taxon>environmental samples</taxon>
    </lineage>
</organism>
<proteinExistence type="inferred from homology"/>
<dbReference type="Pfam" id="PF00849">
    <property type="entry name" value="PseudoU_synth_2"/>
    <property type="match status" value="1"/>
</dbReference>
<evidence type="ECO:0000256" key="4">
    <source>
        <dbReference type="PROSITE-ProRule" id="PRU00182"/>
    </source>
</evidence>
<dbReference type="NCBIfam" id="TIGR00005">
    <property type="entry name" value="rluA_subfam"/>
    <property type="match status" value="1"/>
</dbReference>
<dbReference type="Gene3D" id="3.10.290.10">
    <property type="entry name" value="RNA-binding S4 domain"/>
    <property type="match status" value="1"/>
</dbReference>
<dbReference type="InterPro" id="IPR006224">
    <property type="entry name" value="PsdUridine_synth_RluA-like_CS"/>
</dbReference>
<evidence type="ECO:0000256" key="5">
    <source>
        <dbReference type="RuleBase" id="RU362028"/>
    </source>
</evidence>
<keyword evidence="2 5" id="KW-0413">Isomerase</keyword>
<dbReference type="PROSITE" id="PS50889">
    <property type="entry name" value="S4"/>
    <property type="match status" value="1"/>
</dbReference>
<dbReference type="InterPro" id="IPR006225">
    <property type="entry name" value="PsdUridine_synth_RluC/D"/>
</dbReference>
<evidence type="ECO:0000313" key="7">
    <source>
        <dbReference type="EMBL" id="EKD29593.1"/>
    </source>
</evidence>
<reference evidence="7" key="1">
    <citation type="journal article" date="2012" name="Science">
        <title>Fermentation, hydrogen, and sulfur metabolism in multiple uncultivated bacterial phyla.</title>
        <authorList>
            <person name="Wrighton K.C."/>
            <person name="Thomas B.C."/>
            <person name="Sharon I."/>
            <person name="Miller C.S."/>
            <person name="Castelle C.J."/>
            <person name="VerBerkmoes N.C."/>
            <person name="Wilkins M.J."/>
            <person name="Hettich R.L."/>
            <person name="Lipton M.S."/>
            <person name="Williams K.H."/>
            <person name="Long P.E."/>
            <person name="Banfield J.F."/>
        </authorList>
    </citation>
    <scope>NUCLEOTIDE SEQUENCE [LARGE SCALE GENOMIC DNA]</scope>
</reference>
<comment type="function">
    <text evidence="5">Responsible for synthesis of pseudouridine from uracil.</text>
</comment>
<accession>K1YB69</accession>
<keyword evidence="4" id="KW-0694">RNA-binding</keyword>
<comment type="caution">
    <text evidence="7">The sequence shown here is derived from an EMBL/GenBank/DDBJ whole genome shotgun (WGS) entry which is preliminary data.</text>
</comment>
<dbReference type="InterPro" id="IPR020103">
    <property type="entry name" value="PsdUridine_synth_cat_dom_sf"/>
</dbReference>
<comment type="similarity">
    <text evidence="1 5">Belongs to the pseudouridine synthase RluA family.</text>
</comment>
<dbReference type="AlphaFoldDB" id="K1YB69"/>
<comment type="catalytic activity">
    <reaction evidence="5">
        <text>a uridine in RNA = a pseudouridine in RNA</text>
        <dbReference type="Rhea" id="RHEA:48348"/>
        <dbReference type="Rhea" id="RHEA-COMP:12068"/>
        <dbReference type="Rhea" id="RHEA-COMP:12069"/>
        <dbReference type="ChEBI" id="CHEBI:65314"/>
        <dbReference type="ChEBI" id="CHEBI:65315"/>
    </reaction>
</comment>
<dbReference type="SUPFAM" id="SSF55120">
    <property type="entry name" value="Pseudouridine synthase"/>
    <property type="match status" value="1"/>
</dbReference>
<dbReference type="PANTHER" id="PTHR21600">
    <property type="entry name" value="MITOCHONDRIAL RNA PSEUDOURIDINE SYNTHASE"/>
    <property type="match status" value="1"/>
</dbReference>
<gene>
    <name evidence="7" type="ORF">ACD_78C00346G0006</name>
</gene>
<feature type="domain" description="Pseudouridine synthase RsuA/RluA-like" evidence="6">
    <location>
        <begin position="102"/>
        <end position="260"/>
    </location>
</feature>
<evidence type="ECO:0000256" key="1">
    <source>
        <dbReference type="ARBA" id="ARBA00010876"/>
    </source>
</evidence>
<dbReference type="PROSITE" id="PS01129">
    <property type="entry name" value="PSI_RLU"/>
    <property type="match status" value="1"/>
</dbReference>
<feature type="active site" evidence="3">
    <location>
        <position position="151"/>
    </location>
</feature>
<dbReference type="CDD" id="cd02869">
    <property type="entry name" value="PseudoU_synth_RluA_like"/>
    <property type="match status" value="1"/>
</dbReference>
<dbReference type="CDD" id="cd00165">
    <property type="entry name" value="S4"/>
    <property type="match status" value="1"/>
</dbReference>
<dbReference type="PANTHER" id="PTHR21600:SF87">
    <property type="entry name" value="RNA PSEUDOURIDYLATE SYNTHASE DOMAIN-CONTAINING PROTEIN 1"/>
    <property type="match status" value="1"/>
</dbReference>
<dbReference type="GO" id="GO:0000455">
    <property type="term" value="P:enzyme-directed rRNA pseudouridine synthesis"/>
    <property type="evidence" value="ECO:0007669"/>
    <property type="project" value="TreeGrafter"/>
</dbReference>
<feature type="non-terminal residue" evidence="7">
    <location>
        <position position="1"/>
    </location>
</feature>
<dbReference type="GO" id="GO:0140098">
    <property type="term" value="F:catalytic activity, acting on RNA"/>
    <property type="evidence" value="ECO:0007669"/>
    <property type="project" value="UniProtKB-ARBA"/>
</dbReference>
<evidence type="ECO:0000259" key="6">
    <source>
        <dbReference type="Pfam" id="PF00849"/>
    </source>
</evidence>
<dbReference type="InterPro" id="IPR050188">
    <property type="entry name" value="RluA_PseudoU_synthase"/>
</dbReference>
<protein>
    <recommendedName>
        <fullName evidence="5">Pseudouridine synthase</fullName>
        <ecNumber evidence="5">5.4.99.-</ecNumber>
    </recommendedName>
</protein>
<dbReference type="InterPro" id="IPR006145">
    <property type="entry name" value="PsdUridine_synth_RsuA/RluA"/>
</dbReference>
<dbReference type="EMBL" id="AMFJ01034346">
    <property type="protein sequence ID" value="EKD29593.1"/>
    <property type="molecule type" value="Genomic_DNA"/>
</dbReference>
<evidence type="ECO:0000256" key="3">
    <source>
        <dbReference type="PIRSR" id="PIRSR606225-1"/>
    </source>
</evidence>
<dbReference type="InterPro" id="IPR036986">
    <property type="entry name" value="S4_RNA-bd_sf"/>
</dbReference>
<dbReference type="GO" id="GO:0009982">
    <property type="term" value="F:pseudouridine synthase activity"/>
    <property type="evidence" value="ECO:0007669"/>
    <property type="project" value="InterPro"/>
</dbReference>
<evidence type="ECO:0000256" key="2">
    <source>
        <dbReference type="ARBA" id="ARBA00023235"/>
    </source>
</evidence>
<dbReference type="Gene3D" id="3.30.2350.10">
    <property type="entry name" value="Pseudouridine synthase"/>
    <property type="match status" value="1"/>
</dbReference>